<organism evidence="1 2">
    <name type="scientific">Bondarzewia mesenterica</name>
    <dbReference type="NCBI Taxonomy" id="1095465"/>
    <lineage>
        <taxon>Eukaryota</taxon>
        <taxon>Fungi</taxon>
        <taxon>Dikarya</taxon>
        <taxon>Basidiomycota</taxon>
        <taxon>Agaricomycotina</taxon>
        <taxon>Agaricomycetes</taxon>
        <taxon>Russulales</taxon>
        <taxon>Bondarzewiaceae</taxon>
        <taxon>Bondarzewia</taxon>
    </lineage>
</organism>
<dbReference type="AlphaFoldDB" id="A0A4S4LSD2"/>
<evidence type="ECO:0000313" key="2">
    <source>
        <dbReference type="Proteomes" id="UP000310158"/>
    </source>
</evidence>
<evidence type="ECO:0000313" key="1">
    <source>
        <dbReference type="EMBL" id="THH15065.1"/>
    </source>
</evidence>
<dbReference type="OrthoDB" id="3248986at2759"/>
<proteinExistence type="predicted"/>
<comment type="caution">
    <text evidence="1">The sequence shown here is derived from an EMBL/GenBank/DDBJ whole genome shotgun (WGS) entry which is preliminary data.</text>
</comment>
<protein>
    <submittedName>
        <fullName evidence="1">Uncharacterized protein</fullName>
    </submittedName>
</protein>
<name>A0A4S4LSD2_9AGAM</name>
<sequence length="174" mass="19928">MVTLPEDASLQERKLLTWLIQDNGVSRGTLCTLLSGFNNDTSIQVLHHSKFTDLRKLAHPEVYGILLEYARTLWLDLNLINYMTIEQGTMIFSASHSVKHLPFLYKGDVHYGSCTAKRTQADQYAVVEFNNLWVPCRLTYHFELQIAGRAATMCSVVKCMLMDDELPIFPWSIQ</sequence>
<accession>A0A4S4LSD2</accession>
<gene>
    <name evidence="1" type="ORF">EW146_g5356</name>
</gene>
<dbReference type="Proteomes" id="UP000310158">
    <property type="component" value="Unassembled WGS sequence"/>
</dbReference>
<dbReference type="EMBL" id="SGPL01000232">
    <property type="protein sequence ID" value="THH15065.1"/>
    <property type="molecule type" value="Genomic_DNA"/>
</dbReference>
<reference evidence="1 2" key="1">
    <citation type="submission" date="2019-02" db="EMBL/GenBank/DDBJ databases">
        <title>Genome sequencing of the rare red list fungi Bondarzewia mesenterica.</title>
        <authorList>
            <person name="Buettner E."/>
            <person name="Kellner H."/>
        </authorList>
    </citation>
    <scope>NUCLEOTIDE SEQUENCE [LARGE SCALE GENOMIC DNA]</scope>
    <source>
        <strain evidence="1 2">DSM 108281</strain>
    </source>
</reference>
<keyword evidence="2" id="KW-1185">Reference proteome</keyword>